<accession>A0ABS2RJZ4</accession>
<evidence type="ECO:0000259" key="1">
    <source>
        <dbReference type="Pfam" id="PF12146"/>
    </source>
</evidence>
<reference evidence="2 3" key="1">
    <citation type="submission" date="2021-01" db="EMBL/GenBank/DDBJ databases">
        <title>Sequencing the genomes of 1000 actinobacteria strains.</title>
        <authorList>
            <person name="Klenk H.-P."/>
        </authorList>
    </citation>
    <scope>NUCLEOTIDE SEQUENCE [LARGE SCALE GENOMIC DNA]</scope>
    <source>
        <strain evidence="2 3">DSM 18662</strain>
    </source>
</reference>
<keyword evidence="3" id="KW-1185">Reference proteome</keyword>
<dbReference type="InterPro" id="IPR051044">
    <property type="entry name" value="MAG_DAG_Lipase"/>
</dbReference>
<evidence type="ECO:0000313" key="2">
    <source>
        <dbReference type="EMBL" id="MBM7799326.1"/>
    </source>
</evidence>
<dbReference type="Gene3D" id="3.40.50.1820">
    <property type="entry name" value="alpha/beta hydrolase"/>
    <property type="match status" value="1"/>
</dbReference>
<dbReference type="SUPFAM" id="SSF53474">
    <property type="entry name" value="alpha/beta-Hydrolases"/>
    <property type="match status" value="1"/>
</dbReference>
<dbReference type="InterPro" id="IPR022742">
    <property type="entry name" value="Hydrolase_4"/>
</dbReference>
<feature type="domain" description="Serine aminopeptidase S33" evidence="1">
    <location>
        <begin position="46"/>
        <end position="244"/>
    </location>
</feature>
<keyword evidence="2" id="KW-0378">Hydrolase</keyword>
<dbReference type="PANTHER" id="PTHR11614">
    <property type="entry name" value="PHOSPHOLIPASE-RELATED"/>
    <property type="match status" value="1"/>
</dbReference>
<dbReference type="Pfam" id="PF12146">
    <property type="entry name" value="Hydrolase_4"/>
    <property type="match status" value="1"/>
</dbReference>
<dbReference type="InterPro" id="IPR029058">
    <property type="entry name" value="AB_hydrolase_fold"/>
</dbReference>
<gene>
    <name evidence="2" type="ORF">JOE57_002247</name>
</gene>
<dbReference type="RefSeq" id="WP_204918004.1">
    <property type="nucleotide sequence ID" value="NZ_BAAAQP010000001.1"/>
</dbReference>
<sequence>MSAWKPDILEEFERLDLPLPAVAVAAGEPPDQEMVATLIRRTPGNQSRRALLYVHGWNDYFFQTHHADFWAGIGFDFYAIDLRRYGRSLRSGQLHGFITNLDDYAAELDAALEVISADHDQVLLMGHSTGGLVATLWAAQHQDQLVGLVLNSPWLDLQGSAVVRALGTPVIQALGSSRPTSFLKLPDAGLYKRAMHLSHGGEWDYDLELKTSPSPPLRAGWLRAILQGHQRVAAGLDLQIPVLAMCSTKTDFRRRWHEDIRSVDNVLDVDQIASRAALLGRHVTIVRIDRGVHDLVLSAPEVREQVFAEMRRWVGAYLDAPE</sequence>
<organism evidence="2 3">
    <name type="scientific">Microlunatus panaciterrae</name>
    <dbReference type="NCBI Taxonomy" id="400768"/>
    <lineage>
        <taxon>Bacteria</taxon>
        <taxon>Bacillati</taxon>
        <taxon>Actinomycetota</taxon>
        <taxon>Actinomycetes</taxon>
        <taxon>Propionibacteriales</taxon>
        <taxon>Propionibacteriaceae</taxon>
        <taxon>Microlunatus</taxon>
    </lineage>
</organism>
<dbReference type="EMBL" id="JAFBCF010000001">
    <property type="protein sequence ID" value="MBM7799326.1"/>
    <property type="molecule type" value="Genomic_DNA"/>
</dbReference>
<protein>
    <submittedName>
        <fullName evidence="2">Alpha-beta hydrolase superfamily lysophospholipase</fullName>
    </submittedName>
</protein>
<dbReference type="GO" id="GO:0016787">
    <property type="term" value="F:hydrolase activity"/>
    <property type="evidence" value="ECO:0007669"/>
    <property type="project" value="UniProtKB-KW"/>
</dbReference>
<proteinExistence type="predicted"/>
<comment type="caution">
    <text evidence="2">The sequence shown here is derived from an EMBL/GenBank/DDBJ whole genome shotgun (WGS) entry which is preliminary data.</text>
</comment>
<evidence type="ECO:0000313" key="3">
    <source>
        <dbReference type="Proteomes" id="UP000704762"/>
    </source>
</evidence>
<dbReference type="Proteomes" id="UP000704762">
    <property type="component" value="Unassembled WGS sequence"/>
</dbReference>
<name>A0ABS2RJZ4_9ACTN</name>